<organism evidence="1">
    <name type="scientific">Populus alba</name>
    <name type="common">White poplar</name>
    <dbReference type="NCBI Taxonomy" id="43335"/>
    <lineage>
        <taxon>Eukaryota</taxon>
        <taxon>Viridiplantae</taxon>
        <taxon>Streptophyta</taxon>
        <taxon>Embryophyta</taxon>
        <taxon>Tracheophyta</taxon>
        <taxon>Spermatophyta</taxon>
        <taxon>Magnoliopsida</taxon>
        <taxon>eudicotyledons</taxon>
        <taxon>Gunneridae</taxon>
        <taxon>Pentapetalae</taxon>
        <taxon>rosids</taxon>
        <taxon>fabids</taxon>
        <taxon>Malpighiales</taxon>
        <taxon>Salicaceae</taxon>
        <taxon>Saliceae</taxon>
        <taxon>Populus</taxon>
    </lineage>
</organism>
<protein>
    <submittedName>
        <fullName evidence="1">Uncharacterized protein</fullName>
    </submittedName>
</protein>
<accession>A0A4U5Q0G8</accession>
<comment type="caution">
    <text evidence="1">The sequence shown here is derived from an EMBL/GenBank/DDBJ whole genome shotgun (WGS) entry which is preliminary data.</text>
</comment>
<sequence length="150" mass="16432">MGHGKRQVPAKCFNDAIVRGSICYGFVFCSPWPLELLRRWAKLLAALRRRNGQIGGGEVAAERGCLRCCLGADPWWSEKMMGAALWWRRSWMKTANESGGGWLRWVSLLVLLLREEGAAERERVLVTSGCGGRGRGGRSNGGGSGVLGRV</sequence>
<dbReference type="EMBL" id="RCHU01000504">
    <property type="protein sequence ID" value="TKS03430.1"/>
    <property type="molecule type" value="Genomic_DNA"/>
</dbReference>
<gene>
    <name evidence="1" type="ORF">D5086_0000154270</name>
</gene>
<evidence type="ECO:0000313" key="1">
    <source>
        <dbReference type="EMBL" id="TKS03430.1"/>
    </source>
</evidence>
<reference evidence="1" key="1">
    <citation type="submission" date="2018-10" db="EMBL/GenBank/DDBJ databases">
        <title>Population genomic analysis revealed the cold adaptation of white poplar.</title>
        <authorList>
            <person name="Liu Y.-J."/>
        </authorList>
    </citation>
    <scope>NUCLEOTIDE SEQUENCE [LARGE SCALE GENOMIC DNA]</scope>
    <source>
        <strain evidence="1">PAL-ZL1</strain>
    </source>
</reference>
<proteinExistence type="predicted"/>
<dbReference type="AlphaFoldDB" id="A0A4U5Q0G8"/>
<name>A0A4U5Q0G8_POPAL</name>